<gene>
    <name evidence="2" type="ORF">GCM10010937_01060</name>
</gene>
<dbReference type="EMBL" id="BSNT01000009">
    <property type="protein sequence ID" value="GLQ58305.1"/>
    <property type="molecule type" value="Genomic_DNA"/>
</dbReference>
<feature type="compositionally biased region" description="Basic and acidic residues" evidence="1">
    <location>
        <begin position="268"/>
        <end position="288"/>
    </location>
</feature>
<feature type="compositionally biased region" description="Pro residues" evidence="1">
    <location>
        <begin position="160"/>
        <end position="172"/>
    </location>
</feature>
<dbReference type="Proteomes" id="UP001156613">
    <property type="component" value="Unassembled WGS sequence"/>
</dbReference>
<name>A0ABQ5WEE0_GLUJA</name>
<proteinExistence type="predicted"/>
<evidence type="ECO:0000256" key="1">
    <source>
        <dbReference type="SAM" id="MobiDB-lite"/>
    </source>
</evidence>
<organism evidence="2 3">
    <name type="scientific">Gluconobacter japonicus</name>
    <dbReference type="NCBI Taxonomy" id="376620"/>
    <lineage>
        <taxon>Bacteria</taxon>
        <taxon>Pseudomonadati</taxon>
        <taxon>Pseudomonadota</taxon>
        <taxon>Alphaproteobacteria</taxon>
        <taxon>Acetobacterales</taxon>
        <taxon>Acetobacteraceae</taxon>
        <taxon>Gluconobacter</taxon>
    </lineage>
</organism>
<keyword evidence="3" id="KW-1185">Reference proteome</keyword>
<feature type="compositionally biased region" description="Basic and acidic residues" evidence="1">
    <location>
        <begin position="309"/>
        <end position="324"/>
    </location>
</feature>
<feature type="compositionally biased region" description="Low complexity" evidence="1">
    <location>
        <begin position="209"/>
        <end position="218"/>
    </location>
</feature>
<evidence type="ECO:0000313" key="2">
    <source>
        <dbReference type="EMBL" id="GLQ58305.1"/>
    </source>
</evidence>
<feature type="compositionally biased region" description="Polar residues" evidence="1">
    <location>
        <begin position="353"/>
        <end position="368"/>
    </location>
</feature>
<feature type="compositionally biased region" description="Polar residues" evidence="1">
    <location>
        <begin position="392"/>
        <end position="401"/>
    </location>
</feature>
<feature type="region of interest" description="Disordered" evidence="1">
    <location>
        <begin position="568"/>
        <end position="588"/>
    </location>
</feature>
<protein>
    <submittedName>
        <fullName evidence="2">Uncharacterized protein</fullName>
    </submittedName>
</protein>
<dbReference type="RefSeq" id="WP_062502440.1">
    <property type="nucleotide sequence ID" value="NZ_BEWO01000027.1"/>
</dbReference>
<accession>A0ABQ5WEE0</accession>
<feature type="compositionally biased region" description="Basic and acidic residues" evidence="1">
    <location>
        <begin position="568"/>
        <end position="580"/>
    </location>
</feature>
<comment type="caution">
    <text evidence="2">The sequence shown here is derived from an EMBL/GenBank/DDBJ whole genome shotgun (WGS) entry which is preliminary data.</text>
</comment>
<sequence length="588" mass="62496">MSETLTPPPGPLGSALAALDAQQARLPEAERGLGKELADLRDRLRGDPALEQDARFTTEVAWLVQDWQAFSGTGEPPRISPVVLAGLQNFAGAVPGLENEEIRSLLERTGELDDRALVQDIRQKALEVAAMSPEEQASVVAARIAAVLDYRFGQAVASPAPAPAPAPAPEATPPVENVAQQPVEPAMAASPAQTERGEEAAGLTPPSPAEAAPAADQPVTPDAPVAVPGDMPQDGFNPGDPYNGGQGDREADGPPDHFADDPGYQASFEREAEMSRAAEDDARQRDGRPPAGPAEAGPPENGNAPGGAARDDAVRAEDNKRATEVENVLPSTENSAAPQGGSARPQQKPHQDASVQKQPNASSPQQEGNDTKPVVSRPDTAASTLAAPGASMRSQFANWSGEQAARSRARFIEERVRKVRDATHALEEDITVLRTVGKEFFEAFDRAVEKEASKDGARTVIAGMTTDGPYKELRSQLDATFSETPAFAAAWNKLRQSAATLGAETQNLMTSAVQRDAVGEPNVKSAEEDAARTAYKLESLPGREPGKDLLKEINTALENLVKQFRNFFTRERQQERERAPDNSPSPGL</sequence>
<feature type="region of interest" description="Disordered" evidence="1">
    <location>
        <begin position="158"/>
        <end position="407"/>
    </location>
</feature>
<feature type="compositionally biased region" description="Low complexity" evidence="1">
    <location>
        <begin position="293"/>
        <end position="308"/>
    </location>
</feature>
<feature type="compositionally biased region" description="Basic and acidic residues" evidence="1">
    <location>
        <begin position="247"/>
        <end position="260"/>
    </location>
</feature>
<reference evidence="3" key="1">
    <citation type="journal article" date="2019" name="Int. J. Syst. Evol. Microbiol.">
        <title>The Global Catalogue of Microorganisms (GCM) 10K type strain sequencing project: providing services to taxonomists for standard genome sequencing and annotation.</title>
        <authorList>
            <consortium name="The Broad Institute Genomics Platform"/>
            <consortium name="The Broad Institute Genome Sequencing Center for Infectious Disease"/>
            <person name="Wu L."/>
            <person name="Ma J."/>
        </authorList>
    </citation>
    <scope>NUCLEOTIDE SEQUENCE [LARGE SCALE GENOMIC DNA]</scope>
    <source>
        <strain evidence="3">NBRC 3271</strain>
    </source>
</reference>
<evidence type="ECO:0000313" key="3">
    <source>
        <dbReference type="Proteomes" id="UP001156613"/>
    </source>
</evidence>